<dbReference type="EMBL" id="FNLL01000002">
    <property type="protein sequence ID" value="SDT85497.1"/>
    <property type="molecule type" value="Genomic_DNA"/>
</dbReference>
<dbReference type="Gene3D" id="3.40.50.300">
    <property type="entry name" value="P-loop containing nucleotide triphosphate hydrolases"/>
    <property type="match status" value="1"/>
</dbReference>
<dbReference type="SUPFAM" id="SSF52540">
    <property type="entry name" value="P-loop containing nucleoside triphosphate hydrolases"/>
    <property type="match status" value="1"/>
</dbReference>
<keyword evidence="2" id="KW-1185">Reference proteome</keyword>
<proteinExistence type="predicted"/>
<dbReference type="RefSeq" id="WP_092230138.1">
    <property type="nucleotide sequence ID" value="NZ_FNLL01000002.1"/>
</dbReference>
<dbReference type="Proteomes" id="UP000199608">
    <property type="component" value="Unassembled WGS sequence"/>
</dbReference>
<sequence>MKIPPFYISSRGHSATTWLTTSLSKHPEIVCFHGTRSIPPKSSGTVPDMSPEQFIDGLITCSESSHGKVFGAAHGFYGISCKKAVEERGGKFTAIIRQPIKRIHSCFIHAHKKEIIPKDHEDYNNATSIGIYKYISDHNLDKVKSRRNKQGELMISGVENIFYHYCKSFIYFDLICIQEAGKEFNFKMEDLVTSKQEFERLFRYITQDKIKCDQSYIDSVNLKEKINTHTKNEPPEDIYNSWPASFKYLFHKAVMDNGMDSVYRTYEDMGYTVPEKSLNDFTINNMSINDL</sequence>
<accession>A0A1H2DRH0</accession>
<name>A0A1H2DRH0_9BACT</name>
<dbReference type="InterPro" id="IPR027417">
    <property type="entry name" value="P-loop_NTPase"/>
</dbReference>
<organism evidence="1 2">
    <name type="scientific">Desulfobacula phenolica</name>
    <dbReference type="NCBI Taxonomy" id="90732"/>
    <lineage>
        <taxon>Bacteria</taxon>
        <taxon>Pseudomonadati</taxon>
        <taxon>Thermodesulfobacteriota</taxon>
        <taxon>Desulfobacteria</taxon>
        <taxon>Desulfobacterales</taxon>
        <taxon>Desulfobacteraceae</taxon>
        <taxon>Desulfobacula</taxon>
    </lineage>
</organism>
<reference evidence="2" key="1">
    <citation type="submission" date="2016-10" db="EMBL/GenBank/DDBJ databases">
        <authorList>
            <person name="Varghese N."/>
            <person name="Submissions S."/>
        </authorList>
    </citation>
    <scope>NUCLEOTIDE SEQUENCE [LARGE SCALE GENOMIC DNA]</scope>
    <source>
        <strain evidence="2">DSM 3384</strain>
    </source>
</reference>
<evidence type="ECO:0000313" key="2">
    <source>
        <dbReference type="Proteomes" id="UP000199608"/>
    </source>
</evidence>
<dbReference type="AlphaFoldDB" id="A0A1H2DRH0"/>
<evidence type="ECO:0008006" key="3">
    <source>
        <dbReference type="Google" id="ProtNLM"/>
    </source>
</evidence>
<protein>
    <recommendedName>
        <fullName evidence="3">Sulfotransferase domain-containing protein</fullName>
    </recommendedName>
</protein>
<evidence type="ECO:0000313" key="1">
    <source>
        <dbReference type="EMBL" id="SDT85497.1"/>
    </source>
</evidence>
<gene>
    <name evidence="1" type="ORF">SAMN04487931_10230</name>
</gene>